<dbReference type="Gene3D" id="3.30.43.10">
    <property type="entry name" value="Uridine Diphospho-n-acetylenolpyruvylglucosamine Reductase, domain 2"/>
    <property type="match status" value="1"/>
</dbReference>
<dbReference type="InterPro" id="IPR036683">
    <property type="entry name" value="CO_DH_flav_C_dom_sf"/>
</dbReference>
<dbReference type="EMBL" id="CAADIB010000002">
    <property type="protein sequence ID" value="VFR17980.1"/>
    <property type="molecule type" value="Genomic_DNA"/>
</dbReference>
<dbReference type="PROSITE" id="PS51387">
    <property type="entry name" value="FAD_PCMH"/>
    <property type="match status" value="1"/>
</dbReference>
<dbReference type="InterPro" id="IPR002346">
    <property type="entry name" value="Mopterin_DH_FAD-bd"/>
</dbReference>
<dbReference type="InterPro" id="IPR051312">
    <property type="entry name" value="Diverse_Substr_Oxidored"/>
</dbReference>
<dbReference type="InterPro" id="IPR036318">
    <property type="entry name" value="FAD-bd_PCMH-like_sf"/>
</dbReference>
<dbReference type="EMBL" id="CAADHZ010000026">
    <property type="protein sequence ID" value="VFR35690.1"/>
    <property type="molecule type" value="Genomic_DNA"/>
</dbReference>
<evidence type="ECO:0000313" key="3">
    <source>
        <dbReference type="EMBL" id="VFR35690.1"/>
    </source>
</evidence>
<dbReference type="SUPFAM" id="SSF56176">
    <property type="entry name" value="FAD-binding/transporter-associated domain-like"/>
    <property type="match status" value="1"/>
</dbReference>
<name>A0A484NZI9_9ZZZZ</name>
<gene>
    <name evidence="3" type="ORF">ANDO1_2457</name>
    <name evidence="2" type="ORF">ANDO2_2362</name>
</gene>
<feature type="domain" description="FAD-binding PCMH-type" evidence="1">
    <location>
        <begin position="1"/>
        <end position="228"/>
    </location>
</feature>
<dbReference type="Pfam" id="PF00941">
    <property type="entry name" value="FAD_binding_5"/>
    <property type="match status" value="1"/>
</dbReference>
<dbReference type="PANTHER" id="PTHR42659">
    <property type="entry name" value="XANTHINE DEHYDROGENASE SUBUNIT C-RELATED"/>
    <property type="match status" value="1"/>
</dbReference>
<dbReference type="SMART" id="SM01092">
    <property type="entry name" value="CO_deh_flav_C"/>
    <property type="match status" value="1"/>
</dbReference>
<dbReference type="Pfam" id="PF03450">
    <property type="entry name" value="CO_deh_flav_C"/>
    <property type="match status" value="1"/>
</dbReference>
<dbReference type="Gene3D" id="3.30.465.10">
    <property type="match status" value="2"/>
</dbReference>
<dbReference type="SUPFAM" id="SSF55447">
    <property type="entry name" value="CO dehydrogenase flavoprotein C-terminal domain-like"/>
    <property type="match status" value="1"/>
</dbReference>
<organism evidence="2">
    <name type="scientific">plant metagenome</name>
    <dbReference type="NCBI Taxonomy" id="1297885"/>
    <lineage>
        <taxon>unclassified sequences</taxon>
        <taxon>metagenomes</taxon>
        <taxon>organismal metagenomes</taxon>
    </lineage>
</organism>
<dbReference type="Gene3D" id="3.30.390.50">
    <property type="entry name" value="CO dehydrogenase flavoprotein, C-terminal domain"/>
    <property type="match status" value="1"/>
</dbReference>
<dbReference type="PANTHER" id="PTHR42659:SF1">
    <property type="entry name" value="OXIDOREDUCTASE"/>
    <property type="match status" value="1"/>
</dbReference>
<dbReference type="InterPro" id="IPR016169">
    <property type="entry name" value="FAD-bd_PCMH_sub2"/>
</dbReference>
<sequence length="339" mass="36280">MQAFHLSHSRGVSDALRAAGRARAAGQSHAFRFLAGGTTLLDLMKLEVEMPLEVLDISRLPLTDITERPDGGLDIGAMVRNADLAHHPAILAAYPVLSQALLAGASPQLRNMATTGGNLMQRTRCVYFRDTATACNKREPGSGCSAIEGYHRNMAVLGTSEHCVAAHPSDMAVALVALDATVVLESERGARRLPVSDFFLLPGSTPQHEHALAQDELITGIRLPPPVLQGRSVYLKLRDRASYEFALASAGVVLAQRAGVLKHVRIALGGVGAKPWRSPEAEAVLLDRAPTESLIRTAAEAALRDARPLPENAFKVELAKRCLMHALSRAVAEGRGVRP</sequence>
<dbReference type="GO" id="GO:0016491">
    <property type="term" value="F:oxidoreductase activity"/>
    <property type="evidence" value="ECO:0007669"/>
    <property type="project" value="InterPro"/>
</dbReference>
<evidence type="ECO:0000259" key="1">
    <source>
        <dbReference type="PROSITE" id="PS51387"/>
    </source>
</evidence>
<dbReference type="InterPro" id="IPR016167">
    <property type="entry name" value="FAD-bd_PCMH_sub1"/>
</dbReference>
<dbReference type="GO" id="GO:0071949">
    <property type="term" value="F:FAD binding"/>
    <property type="evidence" value="ECO:0007669"/>
    <property type="project" value="InterPro"/>
</dbReference>
<protein>
    <submittedName>
        <fullName evidence="2">Periplasmic aromatic aldehyde oxidoreductase, FAD binding subunit YagS</fullName>
    </submittedName>
</protein>
<accession>A0A484NZI9</accession>
<proteinExistence type="predicted"/>
<evidence type="ECO:0000313" key="2">
    <source>
        <dbReference type="EMBL" id="VFR17980.1"/>
    </source>
</evidence>
<reference evidence="2" key="1">
    <citation type="submission" date="2019-03" db="EMBL/GenBank/DDBJ databases">
        <authorList>
            <person name="Danneels B."/>
        </authorList>
    </citation>
    <scope>NUCLEOTIDE SEQUENCE</scope>
</reference>
<dbReference type="InterPro" id="IPR005107">
    <property type="entry name" value="CO_DH_flav_C"/>
</dbReference>
<dbReference type="AlphaFoldDB" id="A0A484NZI9"/>
<dbReference type="InterPro" id="IPR016166">
    <property type="entry name" value="FAD-bd_PCMH"/>
</dbReference>